<feature type="signal peptide" evidence="1">
    <location>
        <begin position="1"/>
        <end position="23"/>
    </location>
</feature>
<keyword evidence="1" id="KW-0732">Signal</keyword>
<dbReference type="AlphaFoldDB" id="A0A5N6RIZ5"/>
<sequence length="329" mass="37105">MGGVVLVIIAASLLMGCTNLGLAQKESGVMHVGGKVLCQDCTQGWHEWVHGGKPIKGCKVSITCMDERSRVVYYASDLTDELGQFDIDVNKYVHGKELKAKLCSVRLVSSPEPTCNILTDFAGGQRGVKLSLPTLVYRDVIKYMLGPFYFTNPFTSSKAEKKLVDRLSTVIDTVNDRKLPPELRGQRNSVRSETDIINVVERRIWHSMEEGQFENLPGKGKPLNLSTNPHADPAEDTLYRILSKNGCAPEWVELNKEIRNQISEWRSALKRAWGSRCNGDSSKWVETSEALKLQLRGINDKVFRYNLIVPFGRQMCGLKWEKEMDRIKE</sequence>
<gene>
    <name evidence="3" type="ORF">FH972_016483</name>
</gene>
<dbReference type="InterPro" id="IPR052573">
    <property type="entry name" value="DnaJ_C_subfamily_28"/>
</dbReference>
<dbReference type="Pfam" id="PF01190">
    <property type="entry name" value="Pollen_Ole_e_1"/>
    <property type="match status" value="1"/>
</dbReference>
<reference evidence="3 4" key="1">
    <citation type="submission" date="2019-06" db="EMBL/GenBank/DDBJ databases">
        <title>A chromosomal-level reference genome of Carpinus fangiana (Coryloideae, Betulaceae).</title>
        <authorList>
            <person name="Yang X."/>
            <person name="Wang Z."/>
            <person name="Zhang L."/>
            <person name="Hao G."/>
            <person name="Liu J."/>
            <person name="Yang Y."/>
        </authorList>
    </citation>
    <scope>NUCLEOTIDE SEQUENCE [LARGE SCALE GENOMIC DNA]</scope>
    <source>
        <strain evidence="3">Cfa_2016G</strain>
        <tissue evidence="3">Leaf</tissue>
    </source>
</reference>
<name>A0A5N6RIZ5_9ROSI</name>
<dbReference type="Pfam" id="PF09350">
    <property type="entry name" value="DJC28_CD"/>
    <property type="match status" value="1"/>
</dbReference>
<dbReference type="Proteomes" id="UP000327013">
    <property type="component" value="Chromosome 7"/>
</dbReference>
<dbReference type="PANTHER" id="PTHR39158:SF1">
    <property type="entry name" value="DNAJ HOMOLOG SUBFAMILY C MEMBER 28"/>
    <property type="match status" value="1"/>
</dbReference>
<organism evidence="3 4">
    <name type="scientific">Carpinus fangiana</name>
    <dbReference type="NCBI Taxonomy" id="176857"/>
    <lineage>
        <taxon>Eukaryota</taxon>
        <taxon>Viridiplantae</taxon>
        <taxon>Streptophyta</taxon>
        <taxon>Embryophyta</taxon>
        <taxon>Tracheophyta</taxon>
        <taxon>Spermatophyta</taxon>
        <taxon>Magnoliopsida</taxon>
        <taxon>eudicotyledons</taxon>
        <taxon>Gunneridae</taxon>
        <taxon>Pentapetalae</taxon>
        <taxon>rosids</taxon>
        <taxon>fabids</taxon>
        <taxon>Fagales</taxon>
        <taxon>Betulaceae</taxon>
        <taxon>Carpinus</taxon>
    </lineage>
</organism>
<feature type="chain" id="PRO_5024419380" description="DnaJ homologue subfamily C member 28 conserved domain-containing protein" evidence="1">
    <location>
        <begin position="24"/>
        <end position="329"/>
    </location>
</feature>
<dbReference type="OrthoDB" id="747559at2759"/>
<feature type="domain" description="DnaJ homologue subfamily C member 28 conserved" evidence="2">
    <location>
        <begin position="199"/>
        <end position="265"/>
    </location>
</feature>
<evidence type="ECO:0000313" key="4">
    <source>
        <dbReference type="Proteomes" id="UP000327013"/>
    </source>
</evidence>
<evidence type="ECO:0000256" key="1">
    <source>
        <dbReference type="SAM" id="SignalP"/>
    </source>
</evidence>
<accession>A0A5N6RIZ5</accession>
<dbReference type="PANTHER" id="PTHR39158">
    <property type="entry name" value="OS08G0560600 PROTEIN"/>
    <property type="match status" value="1"/>
</dbReference>
<dbReference type="EMBL" id="CM017327">
    <property type="protein sequence ID" value="KAE8098417.1"/>
    <property type="molecule type" value="Genomic_DNA"/>
</dbReference>
<protein>
    <recommendedName>
        <fullName evidence="2">DnaJ homologue subfamily C member 28 conserved domain-containing protein</fullName>
    </recommendedName>
</protein>
<keyword evidence="4" id="KW-1185">Reference proteome</keyword>
<evidence type="ECO:0000259" key="2">
    <source>
        <dbReference type="Pfam" id="PF09350"/>
    </source>
</evidence>
<dbReference type="InterPro" id="IPR018961">
    <property type="entry name" value="DnaJ_homolog_subfam-C_membr-28"/>
</dbReference>
<evidence type="ECO:0000313" key="3">
    <source>
        <dbReference type="EMBL" id="KAE8098417.1"/>
    </source>
</evidence>
<proteinExistence type="predicted"/>